<dbReference type="Proteomes" id="UP000091857">
    <property type="component" value="Chromosome 15"/>
</dbReference>
<dbReference type="InterPro" id="IPR029058">
    <property type="entry name" value="AB_hydrolase_fold"/>
</dbReference>
<comment type="caution">
    <text evidence="2">The sequence shown here is derived from an EMBL/GenBank/DDBJ whole genome shotgun (WGS) entry which is preliminary data.</text>
</comment>
<evidence type="ECO:0000259" key="1">
    <source>
        <dbReference type="Pfam" id="PF12146"/>
    </source>
</evidence>
<feature type="domain" description="Serine aminopeptidase S33" evidence="1">
    <location>
        <begin position="76"/>
        <end position="180"/>
    </location>
</feature>
<evidence type="ECO:0000313" key="3">
    <source>
        <dbReference type="Proteomes" id="UP000091857"/>
    </source>
</evidence>
<accession>A0A2C9UH15</accession>
<reference evidence="3" key="1">
    <citation type="journal article" date="2016" name="Nat. Biotechnol.">
        <title>Sequencing wild and cultivated cassava and related species reveals extensive interspecific hybridization and genetic diversity.</title>
        <authorList>
            <person name="Bredeson J.V."/>
            <person name="Lyons J.B."/>
            <person name="Prochnik S.E."/>
            <person name="Wu G.A."/>
            <person name="Ha C.M."/>
            <person name="Edsinger-Gonzales E."/>
            <person name="Grimwood J."/>
            <person name="Schmutz J."/>
            <person name="Rabbi I.Y."/>
            <person name="Egesi C."/>
            <person name="Nauluvula P."/>
            <person name="Lebot V."/>
            <person name="Ndunguru J."/>
            <person name="Mkamilo G."/>
            <person name="Bart R.S."/>
            <person name="Setter T.L."/>
            <person name="Gleadow R.M."/>
            <person name="Kulakow P."/>
            <person name="Ferguson M.E."/>
            <person name="Rounsley S."/>
            <person name="Rokhsar D.S."/>
        </authorList>
    </citation>
    <scope>NUCLEOTIDE SEQUENCE [LARGE SCALE GENOMIC DNA]</scope>
    <source>
        <strain evidence="3">cv. AM560-2</strain>
    </source>
</reference>
<dbReference type="Gramene" id="Manes.15G188100.1.v8.1">
    <property type="protein sequence ID" value="Manes.15G188100.1.v8.1.CDS"/>
    <property type="gene ID" value="Manes.15G188100.v8.1"/>
</dbReference>
<gene>
    <name evidence="2" type="ORF">MANES_15G188100v8</name>
</gene>
<dbReference type="Gene3D" id="3.40.50.1820">
    <property type="entry name" value="alpha/beta hydrolase"/>
    <property type="match status" value="1"/>
</dbReference>
<dbReference type="OrthoDB" id="446723at2759"/>
<proteinExistence type="predicted"/>
<dbReference type="InterPro" id="IPR022742">
    <property type="entry name" value="Hydrolase_4"/>
</dbReference>
<protein>
    <recommendedName>
        <fullName evidence="1">Serine aminopeptidase S33 domain-containing protein</fullName>
    </recommendedName>
</protein>
<sequence length="376" mass="42536">MGCMFSQLAAKFAFFPPSPPTYQIKKRDDGTLTVVSSSSSMPLPLADDTSFDVLLIDTKRGNKIVAFYLRNPYARLTLLYSHGNAADLGQLYDLFVQLKINLRVNIMGYDYSGYGASTGKPSESDTYADIEAVYRCLQTEYGVSQEDIILYGQSVGSGPTLHLAAKLPRLRGVVLHSAILSGLRVLCHVKFTFCFDIYKNINKIRKVKCPVLVIHGTEDDVVNWLHGNGLWKLAREPYEPLWIKGGGHCNLELYPDYIRHLCMFIQEMENITTEIRLKKIRHNLRLKPRSNACASNKCCRFKLWRPRCPACFRSRCIKCLCRSKCLECWGLRCVKCCLQPKCPKCWIPSCCCSIECLHAQCCAGTHSGMNGKRDSR</sequence>
<dbReference type="STRING" id="3983.A0A2C9UH15"/>
<dbReference type="SUPFAM" id="SSF53474">
    <property type="entry name" value="alpha/beta-Hydrolases"/>
    <property type="match status" value="1"/>
</dbReference>
<organism evidence="2 3">
    <name type="scientific">Manihot esculenta</name>
    <name type="common">Cassava</name>
    <name type="synonym">Jatropha manihot</name>
    <dbReference type="NCBI Taxonomy" id="3983"/>
    <lineage>
        <taxon>Eukaryota</taxon>
        <taxon>Viridiplantae</taxon>
        <taxon>Streptophyta</taxon>
        <taxon>Embryophyta</taxon>
        <taxon>Tracheophyta</taxon>
        <taxon>Spermatophyta</taxon>
        <taxon>Magnoliopsida</taxon>
        <taxon>eudicotyledons</taxon>
        <taxon>Gunneridae</taxon>
        <taxon>Pentapetalae</taxon>
        <taxon>rosids</taxon>
        <taxon>fabids</taxon>
        <taxon>Malpighiales</taxon>
        <taxon>Euphorbiaceae</taxon>
        <taxon>Crotonoideae</taxon>
        <taxon>Manihoteae</taxon>
        <taxon>Manihot</taxon>
    </lineage>
</organism>
<evidence type="ECO:0000313" key="2">
    <source>
        <dbReference type="EMBL" id="OAY29992.1"/>
    </source>
</evidence>
<dbReference type="AlphaFoldDB" id="A0A2C9UH15"/>
<keyword evidence="3" id="KW-1185">Reference proteome</keyword>
<dbReference type="EMBL" id="CM004401">
    <property type="protein sequence ID" value="OAY29992.1"/>
    <property type="molecule type" value="Genomic_DNA"/>
</dbReference>
<name>A0A2C9UH15_MANES</name>
<dbReference type="PANTHER" id="PTHR12277:SF139">
    <property type="entry name" value="ALPHA_BETA-HYDROLASES SUPERFAMILY PROTEIN"/>
    <property type="match status" value="1"/>
</dbReference>
<dbReference type="OMA" id="QMCSFYY"/>
<dbReference type="Pfam" id="PF12146">
    <property type="entry name" value="Hydrolase_4"/>
    <property type="match status" value="1"/>
</dbReference>
<dbReference type="PANTHER" id="PTHR12277">
    <property type="entry name" value="ALPHA/BETA HYDROLASE DOMAIN-CONTAINING PROTEIN"/>
    <property type="match status" value="1"/>
</dbReference>